<dbReference type="UniPathway" id="UPA00148">
    <property type="reaction ID" value="UER00238"/>
</dbReference>
<reference evidence="20" key="1">
    <citation type="submission" date="2019-08" db="EMBL/GenBank/DDBJ databases">
        <authorList>
            <person name="Kucharzyk K."/>
            <person name="Murdoch R.W."/>
            <person name="Higgins S."/>
            <person name="Loffler F."/>
        </authorList>
    </citation>
    <scope>NUCLEOTIDE SEQUENCE</scope>
</reference>
<evidence type="ECO:0000256" key="5">
    <source>
        <dbReference type="ARBA" id="ARBA00013200"/>
    </source>
</evidence>
<evidence type="ECO:0000256" key="3">
    <source>
        <dbReference type="ARBA" id="ARBA00004663"/>
    </source>
</evidence>
<comment type="catalytic activity">
    <reaction evidence="17">
        <text>alpha-ribazole + adenosylcob(III)inamide-GDP = adenosylcob(III)alamin + GMP + H(+)</text>
        <dbReference type="Rhea" id="RHEA:16049"/>
        <dbReference type="ChEBI" id="CHEBI:10329"/>
        <dbReference type="ChEBI" id="CHEBI:15378"/>
        <dbReference type="ChEBI" id="CHEBI:18408"/>
        <dbReference type="ChEBI" id="CHEBI:58115"/>
        <dbReference type="ChEBI" id="CHEBI:60487"/>
        <dbReference type="EC" id="2.7.8.26"/>
    </reaction>
</comment>
<evidence type="ECO:0000256" key="6">
    <source>
        <dbReference type="ARBA" id="ARBA00015850"/>
    </source>
</evidence>
<evidence type="ECO:0000256" key="13">
    <source>
        <dbReference type="ARBA" id="ARBA00023136"/>
    </source>
</evidence>
<comment type="subcellular location">
    <subcellularLocation>
        <location evidence="2">Cell membrane</location>
        <topology evidence="2">Multi-pass membrane protein</topology>
    </subcellularLocation>
</comment>
<comment type="pathway">
    <text evidence="3">Cofactor biosynthesis; adenosylcobalamin biosynthesis; adenosylcobalamin from cob(II)yrinate a,c-diamide: step 7/7.</text>
</comment>
<protein>
    <recommendedName>
        <fullName evidence="6">Adenosylcobinamide-GDP ribazoletransferase</fullName>
        <ecNumber evidence="5">2.7.8.26</ecNumber>
    </recommendedName>
    <alternativeName>
        <fullName evidence="16">Cobalamin synthase</fullName>
    </alternativeName>
    <alternativeName>
        <fullName evidence="15">Cobalamin-5'-phosphate synthase</fullName>
    </alternativeName>
</protein>
<dbReference type="AlphaFoldDB" id="A0A645FG56"/>
<evidence type="ECO:0000256" key="9">
    <source>
        <dbReference type="ARBA" id="ARBA00022679"/>
    </source>
</evidence>
<gene>
    <name evidence="20" type="primary">cobS_24</name>
    <name evidence="20" type="ORF">SDC9_159790</name>
</gene>
<evidence type="ECO:0000313" key="20">
    <source>
        <dbReference type="EMBL" id="MPN12472.1"/>
    </source>
</evidence>
<evidence type="ECO:0000256" key="18">
    <source>
        <dbReference type="ARBA" id="ARBA00049504"/>
    </source>
</evidence>
<dbReference type="GO" id="GO:0005886">
    <property type="term" value="C:plasma membrane"/>
    <property type="evidence" value="ECO:0007669"/>
    <property type="project" value="UniProtKB-SubCell"/>
</dbReference>
<keyword evidence="8" id="KW-0169">Cobalamin biosynthesis</keyword>
<evidence type="ECO:0000256" key="10">
    <source>
        <dbReference type="ARBA" id="ARBA00022692"/>
    </source>
</evidence>
<evidence type="ECO:0000256" key="4">
    <source>
        <dbReference type="ARBA" id="ARBA00010561"/>
    </source>
</evidence>
<proteinExistence type="inferred from homology"/>
<comment type="catalytic activity">
    <reaction evidence="18">
        <text>alpha-ribazole 5'-phosphate + adenosylcob(III)inamide-GDP = adenosylcob(III)alamin 5'-phosphate + GMP + H(+)</text>
        <dbReference type="Rhea" id="RHEA:23560"/>
        <dbReference type="ChEBI" id="CHEBI:15378"/>
        <dbReference type="ChEBI" id="CHEBI:57918"/>
        <dbReference type="ChEBI" id="CHEBI:58115"/>
        <dbReference type="ChEBI" id="CHEBI:60487"/>
        <dbReference type="ChEBI" id="CHEBI:60493"/>
        <dbReference type="EC" id="2.7.8.26"/>
    </reaction>
</comment>
<keyword evidence="10 19" id="KW-0812">Transmembrane</keyword>
<evidence type="ECO:0000256" key="15">
    <source>
        <dbReference type="ARBA" id="ARBA00032605"/>
    </source>
</evidence>
<dbReference type="GO" id="GO:0051073">
    <property type="term" value="F:adenosylcobinamide-GDP ribazoletransferase activity"/>
    <property type="evidence" value="ECO:0007669"/>
    <property type="project" value="UniProtKB-EC"/>
</dbReference>
<comment type="function">
    <text evidence="14">Joins adenosylcobinamide-GDP and alpha-ribazole to generate adenosylcobalamin (Ado-cobalamin). Also synthesizes adenosylcobalamin 5'-phosphate from adenosylcobinamide-GDP and alpha-ribazole 5'-phosphate.</text>
</comment>
<evidence type="ECO:0000256" key="14">
    <source>
        <dbReference type="ARBA" id="ARBA00025228"/>
    </source>
</evidence>
<name>A0A645FG56_9ZZZZ</name>
<evidence type="ECO:0000256" key="2">
    <source>
        <dbReference type="ARBA" id="ARBA00004651"/>
    </source>
</evidence>
<organism evidence="20">
    <name type="scientific">bioreactor metagenome</name>
    <dbReference type="NCBI Taxonomy" id="1076179"/>
    <lineage>
        <taxon>unclassified sequences</taxon>
        <taxon>metagenomes</taxon>
        <taxon>ecological metagenomes</taxon>
    </lineage>
</organism>
<evidence type="ECO:0000256" key="19">
    <source>
        <dbReference type="SAM" id="Phobius"/>
    </source>
</evidence>
<comment type="cofactor">
    <cofactor evidence="1">
        <name>Mg(2+)</name>
        <dbReference type="ChEBI" id="CHEBI:18420"/>
    </cofactor>
</comment>
<accession>A0A645FG56</accession>
<dbReference type="GO" id="GO:0009236">
    <property type="term" value="P:cobalamin biosynthetic process"/>
    <property type="evidence" value="ECO:0007669"/>
    <property type="project" value="UniProtKB-UniPathway"/>
</dbReference>
<keyword evidence="12 19" id="KW-1133">Transmembrane helix</keyword>
<feature type="transmembrane region" description="Helical" evidence="19">
    <location>
        <begin position="65"/>
        <end position="84"/>
    </location>
</feature>
<feature type="transmembrane region" description="Helical" evidence="19">
    <location>
        <begin position="25"/>
        <end position="44"/>
    </location>
</feature>
<keyword evidence="9 20" id="KW-0808">Transferase</keyword>
<dbReference type="PANTHER" id="PTHR34148:SF1">
    <property type="entry name" value="ADENOSYLCOBINAMIDE-GDP RIBAZOLETRANSFERASE"/>
    <property type="match status" value="1"/>
</dbReference>
<sequence>MIGISAYLLAHFALATELVDDSGALYILFLIPAMSRTVAGYVSVASKSSGEGMLSAMRDSAPEESANQALIVWFVVLAVVMLAISPFAGLFVALSAALSGWLVSKMATRQFGGMSGDLSGYLVQVGELAMLAALMLTQRVMWIWFW</sequence>
<keyword evidence="13 19" id="KW-0472">Membrane</keyword>
<keyword evidence="11" id="KW-0460">Magnesium</keyword>
<evidence type="ECO:0000256" key="16">
    <source>
        <dbReference type="ARBA" id="ARBA00032853"/>
    </source>
</evidence>
<evidence type="ECO:0000256" key="8">
    <source>
        <dbReference type="ARBA" id="ARBA00022573"/>
    </source>
</evidence>
<dbReference type="EC" id="2.7.8.26" evidence="5"/>
<dbReference type="PANTHER" id="PTHR34148">
    <property type="entry name" value="ADENOSYLCOBINAMIDE-GDP RIBAZOLETRANSFERASE"/>
    <property type="match status" value="1"/>
</dbReference>
<dbReference type="Pfam" id="PF02654">
    <property type="entry name" value="CobS"/>
    <property type="match status" value="1"/>
</dbReference>
<evidence type="ECO:0000256" key="11">
    <source>
        <dbReference type="ARBA" id="ARBA00022842"/>
    </source>
</evidence>
<evidence type="ECO:0000256" key="17">
    <source>
        <dbReference type="ARBA" id="ARBA00048623"/>
    </source>
</evidence>
<comment type="similarity">
    <text evidence="4">Belongs to the CobS family.</text>
</comment>
<evidence type="ECO:0000256" key="1">
    <source>
        <dbReference type="ARBA" id="ARBA00001946"/>
    </source>
</evidence>
<evidence type="ECO:0000256" key="12">
    <source>
        <dbReference type="ARBA" id="ARBA00022989"/>
    </source>
</evidence>
<evidence type="ECO:0000256" key="7">
    <source>
        <dbReference type="ARBA" id="ARBA00022475"/>
    </source>
</evidence>
<feature type="transmembrane region" description="Helical" evidence="19">
    <location>
        <begin position="120"/>
        <end position="145"/>
    </location>
</feature>
<dbReference type="GO" id="GO:0008818">
    <property type="term" value="F:cobalamin 5'-phosphate synthase activity"/>
    <property type="evidence" value="ECO:0007669"/>
    <property type="project" value="InterPro"/>
</dbReference>
<keyword evidence="7" id="KW-1003">Cell membrane</keyword>
<dbReference type="EMBL" id="VSSQ01058825">
    <property type="protein sequence ID" value="MPN12472.1"/>
    <property type="molecule type" value="Genomic_DNA"/>
</dbReference>
<comment type="caution">
    <text evidence="20">The sequence shown here is derived from an EMBL/GenBank/DDBJ whole genome shotgun (WGS) entry which is preliminary data.</text>
</comment>
<dbReference type="InterPro" id="IPR003805">
    <property type="entry name" value="CobS"/>
</dbReference>